<keyword evidence="4" id="KW-1185">Reference proteome</keyword>
<name>A0ABS6HCJ3_9PROT</name>
<protein>
    <submittedName>
        <fullName evidence="3">FAD-binding oxidoreductase</fullName>
    </submittedName>
</protein>
<evidence type="ECO:0000256" key="1">
    <source>
        <dbReference type="ARBA" id="ARBA00023002"/>
    </source>
</evidence>
<dbReference type="PANTHER" id="PTHR13847">
    <property type="entry name" value="SARCOSINE DEHYDROGENASE-RELATED"/>
    <property type="match status" value="1"/>
</dbReference>
<comment type="caution">
    <text evidence="3">The sequence shown here is derived from an EMBL/GenBank/DDBJ whole genome shotgun (WGS) entry which is preliminary data.</text>
</comment>
<evidence type="ECO:0000313" key="3">
    <source>
        <dbReference type="EMBL" id="MBU8545378.1"/>
    </source>
</evidence>
<evidence type="ECO:0000313" key="4">
    <source>
        <dbReference type="Proteomes" id="UP000689967"/>
    </source>
</evidence>
<dbReference type="InterPro" id="IPR006076">
    <property type="entry name" value="FAD-dep_OxRdtase"/>
</dbReference>
<evidence type="ECO:0000259" key="2">
    <source>
        <dbReference type="Pfam" id="PF01266"/>
    </source>
</evidence>
<dbReference type="Pfam" id="PF01266">
    <property type="entry name" value="DAO"/>
    <property type="match status" value="1"/>
</dbReference>
<accession>A0ABS6HCJ3</accession>
<dbReference type="Proteomes" id="UP000689967">
    <property type="component" value="Unassembled WGS sequence"/>
</dbReference>
<dbReference type="PANTHER" id="PTHR13847:SF287">
    <property type="entry name" value="FAD-DEPENDENT OXIDOREDUCTASE DOMAIN-CONTAINING PROTEIN 1"/>
    <property type="match status" value="1"/>
</dbReference>
<feature type="domain" description="FAD dependent oxidoreductase" evidence="2">
    <location>
        <begin position="5"/>
        <end position="347"/>
    </location>
</feature>
<proteinExistence type="predicted"/>
<gene>
    <name evidence="3" type="ORF">JJQ90_16770</name>
</gene>
<keyword evidence="1" id="KW-0560">Oxidoreductase</keyword>
<dbReference type="EMBL" id="JAERQM010000005">
    <property type="protein sequence ID" value="MBU8545378.1"/>
    <property type="molecule type" value="Genomic_DNA"/>
</dbReference>
<reference evidence="3 4" key="1">
    <citation type="submission" date="2021-01" db="EMBL/GenBank/DDBJ databases">
        <title>Roseomonas sp. nov, a bacterium isolated from an oil production mixture in Yumen Oilfield.</title>
        <authorList>
            <person name="Wu D."/>
        </authorList>
    </citation>
    <scope>NUCLEOTIDE SEQUENCE [LARGE SCALE GENOMIC DNA]</scope>
    <source>
        <strain evidence="3 4">ROY-5-3</strain>
    </source>
</reference>
<sequence>MIQADVLIVGGGGAGTSAALHLARRGVRVVLLERGLVGGQATGVNYGGVRQQGRHPAGIPLARKSREIWSRIRELTGSDVEFDPSGHLKLARSAADEAELLRWNTLAVEHGLRPRMIGRNAIRELYPHFSDVVIAGSLMEEDGSANPRLLAPALARAARKAGADIREGHAVTGLEHDGTDFRLLANGTRFAAPWLLNCAGFWGGEIARQFGEAVPIEKLHPNMLVTEPLPYFLRESLGVVGGGLYMRQIARGNIIFGGGRGESDAGITFTRPRPDAAFEVMRSAIAVIPRLEHAMVIRSWSGTDGTFADHFPVLGPSRTTPGLIHAFGFCGEGFQTGPGVGAVLSELVMDGVTDVPLEAFDIGRFTAAQIAV</sequence>
<dbReference type="RefSeq" id="WP_216877394.1">
    <property type="nucleotide sequence ID" value="NZ_JAERQM010000005.1"/>
</dbReference>
<organism evidence="3 4">
    <name type="scientific">Falsiroseomonas oleicola</name>
    <dbReference type="NCBI Taxonomy" id="2801474"/>
    <lineage>
        <taxon>Bacteria</taxon>
        <taxon>Pseudomonadati</taxon>
        <taxon>Pseudomonadota</taxon>
        <taxon>Alphaproteobacteria</taxon>
        <taxon>Acetobacterales</taxon>
        <taxon>Roseomonadaceae</taxon>
        <taxon>Falsiroseomonas</taxon>
    </lineage>
</organism>